<dbReference type="Pfam" id="PF00722">
    <property type="entry name" value="Glyco_hydro_16"/>
    <property type="match status" value="1"/>
</dbReference>
<feature type="domain" description="GH16" evidence="4">
    <location>
        <begin position="46"/>
        <end position="255"/>
    </location>
</feature>
<dbReference type="GO" id="GO:0004553">
    <property type="term" value="F:hydrolase activity, hydrolyzing O-glycosyl compounds"/>
    <property type="evidence" value="ECO:0007669"/>
    <property type="project" value="InterPro"/>
</dbReference>
<organism evidence="5 6">
    <name type="scientific">Pseudonocardia oroxyli</name>
    <dbReference type="NCBI Taxonomy" id="366584"/>
    <lineage>
        <taxon>Bacteria</taxon>
        <taxon>Bacillati</taxon>
        <taxon>Actinomycetota</taxon>
        <taxon>Actinomycetes</taxon>
        <taxon>Pseudonocardiales</taxon>
        <taxon>Pseudonocardiaceae</taxon>
        <taxon>Pseudonocardia</taxon>
    </lineage>
</organism>
<evidence type="ECO:0000313" key="6">
    <source>
        <dbReference type="Proteomes" id="UP000198967"/>
    </source>
</evidence>
<dbReference type="PANTHER" id="PTHR10963">
    <property type="entry name" value="GLYCOSYL HYDROLASE-RELATED"/>
    <property type="match status" value="1"/>
</dbReference>
<gene>
    <name evidence="5" type="ORF">SAMN05216377_103321</name>
</gene>
<sequence length="258" mass="27868">MRFVRSGVLGGVVCSIVATAMITGSAVADPGAPAGCAPADTSAATAFGWGRPNRDDEFDGTALSGEWEPYDGPGHNGAGRRSPGAFAVQDGVLTVNGGADGTTGGMAWAPGQRYGRWEARVRSPAADPSYHAVLLLWPDAENWPKGGEVDFMEDSDPSRQNTDMFLHYGADNSQLHGDVRIDATQWHDWAVEWTPDHITAFVDGKQWWTTDDTSALPPGPMHLTVQLDWFPEGKGQVKASEMQVDWVRQYPLDPVSDR</sequence>
<dbReference type="AlphaFoldDB" id="A0A1G7IJ53"/>
<reference evidence="5 6" key="1">
    <citation type="submission" date="2016-10" db="EMBL/GenBank/DDBJ databases">
        <authorList>
            <person name="de Groot N.N."/>
        </authorList>
    </citation>
    <scope>NUCLEOTIDE SEQUENCE [LARGE SCALE GENOMIC DNA]</scope>
    <source>
        <strain evidence="5 6">CGMCC 4.3143</strain>
    </source>
</reference>
<comment type="similarity">
    <text evidence="1">Belongs to the glycosyl hydrolase 16 family.</text>
</comment>
<evidence type="ECO:0000256" key="1">
    <source>
        <dbReference type="ARBA" id="ARBA00006865"/>
    </source>
</evidence>
<protein>
    <submittedName>
        <fullName evidence="5">Licheninase</fullName>
    </submittedName>
</protein>
<feature type="region of interest" description="Disordered" evidence="2">
    <location>
        <begin position="46"/>
        <end position="66"/>
    </location>
</feature>
<dbReference type="InterPro" id="IPR013320">
    <property type="entry name" value="ConA-like_dom_sf"/>
</dbReference>
<evidence type="ECO:0000256" key="3">
    <source>
        <dbReference type="SAM" id="SignalP"/>
    </source>
</evidence>
<evidence type="ECO:0000256" key="2">
    <source>
        <dbReference type="SAM" id="MobiDB-lite"/>
    </source>
</evidence>
<dbReference type="Gene3D" id="2.60.120.200">
    <property type="match status" value="1"/>
</dbReference>
<dbReference type="Proteomes" id="UP000198967">
    <property type="component" value="Unassembled WGS sequence"/>
</dbReference>
<feature type="signal peptide" evidence="3">
    <location>
        <begin position="1"/>
        <end position="20"/>
    </location>
</feature>
<feature type="chain" id="PRO_5038435296" evidence="3">
    <location>
        <begin position="21"/>
        <end position="258"/>
    </location>
</feature>
<dbReference type="GO" id="GO:0005975">
    <property type="term" value="P:carbohydrate metabolic process"/>
    <property type="evidence" value="ECO:0007669"/>
    <property type="project" value="InterPro"/>
</dbReference>
<dbReference type="CDD" id="cd00413">
    <property type="entry name" value="Glyco_hydrolase_16"/>
    <property type="match status" value="1"/>
</dbReference>
<keyword evidence="6" id="KW-1185">Reference proteome</keyword>
<dbReference type="InterPro" id="IPR050546">
    <property type="entry name" value="Glycosyl_Hydrlase_16"/>
</dbReference>
<dbReference type="PANTHER" id="PTHR10963:SF55">
    <property type="entry name" value="GLYCOSIDE HYDROLASE FAMILY 16 PROTEIN"/>
    <property type="match status" value="1"/>
</dbReference>
<accession>A0A1G7IJ53</accession>
<dbReference type="OrthoDB" id="4455781at2"/>
<dbReference type="EMBL" id="FNBE01000003">
    <property type="protein sequence ID" value="SDF12742.1"/>
    <property type="molecule type" value="Genomic_DNA"/>
</dbReference>
<dbReference type="STRING" id="366584.SAMN05216377_103321"/>
<dbReference type="PROSITE" id="PS51762">
    <property type="entry name" value="GH16_2"/>
    <property type="match status" value="1"/>
</dbReference>
<evidence type="ECO:0000259" key="4">
    <source>
        <dbReference type="PROSITE" id="PS51762"/>
    </source>
</evidence>
<proteinExistence type="inferred from homology"/>
<dbReference type="InterPro" id="IPR000757">
    <property type="entry name" value="Beta-glucanase-like"/>
</dbReference>
<evidence type="ECO:0000313" key="5">
    <source>
        <dbReference type="EMBL" id="SDF12742.1"/>
    </source>
</evidence>
<dbReference type="RefSeq" id="WP_093078271.1">
    <property type="nucleotide sequence ID" value="NZ_FNBE01000003.1"/>
</dbReference>
<dbReference type="SUPFAM" id="SSF49899">
    <property type="entry name" value="Concanavalin A-like lectins/glucanases"/>
    <property type="match status" value="1"/>
</dbReference>
<name>A0A1G7IJ53_PSEOR</name>
<keyword evidence="3" id="KW-0732">Signal</keyword>